<keyword evidence="1" id="KW-0378">Hydrolase</keyword>
<dbReference type="NCBIfam" id="TIGR01549">
    <property type="entry name" value="HAD-SF-IA-v1"/>
    <property type="match status" value="1"/>
</dbReference>
<dbReference type="EMBL" id="CP073041">
    <property type="protein sequence ID" value="UXE62783.1"/>
    <property type="molecule type" value="Genomic_DNA"/>
</dbReference>
<dbReference type="AlphaFoldDB" id="A0A977KZI6"/>
<organism evidence="1">
    <name type="scientific">Woronichinia naegeliana WA131</name>
    <dbReference type="NCBI Taxonomy" id="2824559"/>
    <lineage>
        <taxon>Bacteria</taxon>
        <taxon>Bacillati</taxon>
        <taxon>Cyanobacteriota</taxon>
        <taxon>Cyanophyceae</taxon>
        <taxon>Synechococcales</taxon>
        <taxon>Coelosphaeriaceae</taxon>
        <taxon>Woronichinia</taxon>
    </lineage>
</organism>
<dbReference type="GO" id="GO:0005829">
    <property type="term" value="C:cytosol"/>
    <property type="evidence" value="ECO:0007669"/>
    <property type="project" value="TreeGrafter"/>
</dbReference>
<dbReference type="InterPro" id="IPR036412">
    <property type="entry name" value="HAD-like_sf"/>
</dbReference>
<dbReference type="SFLD" id="SFLDS00003">
    <property type="entry name" value="Haloacid_Dehalogenase"/>
    <property type="match status" value="1"/>
</dbReference>
<dbReference type="NCBIfam" id="TIGR01509">
    <property type="entry name" value="HAD-SF-IA-v3"/>
    <property type="match status" value="1"/>
</dbReference>
<dbReference type="PRINTS" id="PR00413">
    <property type="entry name" value="HADHALOGNASE"/>
</dbReference>
<dbReference type="Pfam" id="PF00702">
    <property type="entry name" value="Hydrolase"/>
    <property type="match status" value="1"/>
</dbReference>
<name>A0A977KZI6_9CYAN</name>
<dbReference type="Gene3D" id="3.40.50.1000">
    <property type="entry name" value="HAD superfamily/HAD-like"/>
    <property type="match status" value="1"/>
</dbReference>
<dbReference type="InterPro" id="IPR050155">
    <property type="entry name" value="HAD-like_hydrolase_sf"/>
</dbReference>
<dbReference type="InterPro" id="IPR006439">
    <property type="entry name" value="HAD-SF_hydro_IA"/>
</dbReference>
<dbReference type="InterPro" id="IPR023214">
    <property type="entry name" value="HAD_sf"/>
</dbReference>
<protein>
    <submittedName>
        <fullName evidence="1">HAD family hydrolase</fullName>
    </submittedName>
</protein>
<dbReference type="SUPFAM" id="SSF56784">
    <property type="entry name" value="HAD-like"/>
    <property type="match status" value="1"/>
</dbReference>
<dbReference type="Gene3D" id="1.10.150.240">
    <property type="entry name" value="Putative phosphatase, domain 2"/>
    <property type="match status" value="1"/>
</dbReference>
<dbReference type="KEGG" id="wna:KA717_08750"/>
<dbReference type="InterPro" id="IPR023198">
    <property type="entry name" value="PGP-like_dom2"/>
</dbReference>
<dbReference type="SFLD" id="SFLDG01129">
    <property type="entry name" value="C1.5:_HAD__Beta-PGM__Phosphata"/>
    <property type="match status" value="1"/>
</dbReference>
<gene>
    <name evidence="1" type="ORF">KA717_08750</name>
</gene>
<dbReference type="PANTHER" id="PTHR43434">
    <property type="entry name" value="PHOSPHOGLYCOLATE PHOSPHATASE"/>
    <property type="match status" value="1"/>
</dbReference>
<evidence type="ECO:0000313" key="1">
    <source>
        <dbReference type="EMBL" id="UXE62783.1"/>
    </source>
</evidence>
<dbReference type="GO" id="GO:0006281">
    <property type="term" value="P:DNA repair"/>
    <property type="evidence" value="ECO:0007669"/>
    <property type="project" value="TreeGrafter"/>
</dbReference>
<accession>A0A977KZI6</accession>
<dbReference type="GO" id="GO:0008967">
    <property type="term" value="F:phosphoglycolate phosphatase activity"/>
    <property type="evidence" value="ECO:0007669"/>
    <property type="project" value="TreeGrafter"/>
</dbReference>
<proteinExistence type="predicted"/>
<dbReference type="Proteomes" id="UP001065613">
    <property type="component" value="Chromosome"/>
</dbReference>
<dbReference type="PANTHER" id="PTHR43434:SF1">
    <property type="entry name" value="PHOSPHOGLYCOLATE PHOSPHATASE"/>
    <property type="match status" value="1"/>
</dbReference>
<reference evidence="1" key="1">
    <citation type="submission" date="2021-04" db="EMBL/GenBank/DDBJ databases">
        <title>Genome sequence of Woronichinia naegeliana from Washington state freshwater lake bloom.</title>
        <authorList>
            <person name="Dreher T.W."/>
        </authorList>
    </citation>
    <scope>NUCLEOTIDE SEQUENCE</scope>
    <source>
        <strain evidence="1">WA131</strain>
    </source>
</reference>
<sequence>MVTIRCGDRRFEGIEAIIFDKDGTLEDSHAYLRELTVRRTRLIDAQIPGVGEPLLEAFGLRNQQLDPTGLMAVGSRSENEIAAAAYIAETGRPWFASLAIARACFEEADRYCQPDAQTSPIFAGSGSVIKSLSAAGLKLAILSAARTASIERFVRDHQLADHISVGLGADQGFGKPDPRFFYQACDLLGVTANTALMVGDSQGDITMAKAAGAAGAIAISWGNVFHPFLEQADVLINHLEQIQVI</sequence>